<evidence type="ECO:0000313" key="11">
    <source>
        <dbReference type="Proteomes" id="UP000887116"/>
    </source>
</evidence>
<keyword evidence="2" id="KW-0479">Metal-binding</keyword>
<keyword evidence="4 7" id="KW-0863">Zinc-finger</keyword>
<dbReference type="SMART" id="SM00355">
    <property type="entry name" value="ZnF_C2H2"/>
    <property type="match status" value="2"/>
</dbReference>
<dbReference type="PANTHER" id="PTHR24394:SF29">
    <property type="entry name" value="MYONEURIN"/>
    <property type="match status" value="1"/>
</dbReference>
<dbReference type="GO" id="GO:0005634">
    <property type="term" value="C:nucleus"/>
    <property type="evidence" value="ECO:0007669"/>
    <property type="project" value="UniProtKB-SubCell"/>
</dbReference>
<accession>A0A8X6HHM4</accession>
<protein>
    <submittedName>
        <fullName evidence="10">Zinc finger protein</fullName>
    </submittedName>
</protein>
<organism evidence="10 11">
    <name type="scientific">Trichonephila clavata</name>
    <name type="common">Joro spider</name>
    <name type="synonym">Nephila clavata</name>
    <dbReference type="NCBI Taxonomy" id="2740835"/>
    <lineage>
        <taxon>Eukaryota</taxon>
        <taxon>Metazoa</taxon>
        <taxon>Ecdysozoa</taxon>
        <taxon>Arthropoda</taxon>
        <taxon>Chelicerata</taxon>
        <taxon>Arachnida</taxon>
        <taxon>Araneae</taxon>
        <taxon>Araneomorphae</taxon>
        <taxon>Entelegynae</taxon>
        <taxon>Araneoidea</taxon>
        <taxon>Nephilidae</taxon>
        <taxon>Trichonephila</taxon>
    </lineage>
</organism>
<evidence type="ECO:0000313" key="10">
    <source>
        <dbReference type="EMBL" id="GFR22355.1"/>
    </source>
</evidence>
<gene>
    <name evidence="10" type="primary">NCL1_35217</name>
    <name evidence="10" type="ORF">TNCT_702881</name>
</gene>
<dbReference type="AlphaFoldDB" id="A0A8X6HHM4"/>
<comment type="caution">
    <text evidence="10">The sequence shown here is derived from an EMBL/GenBank/DDBJ whole genome shotgun (WGS) entry which is preliminary data.</text>
</comment>
<dbReference type="GO" id="GO:0000981">
    <property type="term" value="F:DNA-binding transcription factor activity, RNA polymerase II-specific"/>
    <property type="evidence" value="ECO:0007669"/>
    <property type="project" value="TreeGrafter"/>
</dbReference>
<evidence type="ECO:0000256" key="5">
    <source>
        <dbReference type="ARBA" id="ARBA00022833"/>
    </source>
</evidence>
<dbReference type="OrthoDB" id="6433322at2759"/>
<evidence type="ECO:0000256" key="8">
    <source>
        <dbReference type="SAM" id="MobiDB-lite"/>
    </source>
</evidence>
<evidence type="ECO:0000256" key="7">
    <source>
        <dbReference type="PROSITE-ProRule" id="PRU00042"/>
    </source>
</evidence>
<dbReference type="PROSITE" id="PS00028">
    <property type="entry name" value="ZINC_FINGER_C2H2_1"/>
    <property type="match status" value="2"/>
</dbReference>
<name>A0A8X6HHM4_TRICU</name>
<evidence type="ECO:0000259" key="9">
    <source>
        <dbReference type="PROSITE" id="PS50157"/>
    </source>
</evidence>
<dbReference type="FunFam" id="3.30.160.60:FF:000065">
    <property type="entry name" value="B-cell CLL/lymphoma 6, member B"/>
    <property type="match status" value="1"/>
</dbReference>
<feature type="region of interest" description="Disordered" evidence="8">
    <location>
        <begin position="127"/>
        <end position="149"/>
    </location>
</feature>
<dbReference type="SUPFAM" id="SSF57667">
    <property type="entry name" value="beta-beta-alpha zinc fingers"/>
    <property type="match status" value="1"/>
</dbReference>
<feature type="domain" description="C2H2-type" evidence="9">
    <location>
        <begin position="73"/>
        <end position="100"/>
    </location>
</feature>
<dbReference type="InterPro" id="IPR013087">
    <property type="entry name" value="Znf_C2H2_type"/>
</dbReference>
<evidence type="ECO:0000256" key="4">
    <source>
        <dbReference type="ARBA" id="ARBA00022771"/>
    </source>
</evidence>
<comment type="subcellular location">
    <subcellularLocation>
        <location evidence="1">Nucleus</location>
    </subcellularLocation>
</comment>
<feature type="domain" description="C2H2-type" evidence="9">
    <location>
        <begin position="101"/>
        <end position="128"/>
    </location>
</feature>
<evidence type="ECO:0000256" key="3">
    <source>
        <dbReference type="ARBA" id="ARBA00022737"/>
    </source>
</evidence>
<dbReference type="Gene3D" id="3.30.160.60">
    <property type="entry name" value="Classic Zinc Finger"/>
    <property type="match status" value="1"/>
</dbReference>
<evidence type="ECO:0000256" key="6">
    <source>
        <dbReference type="ARBA" id="ARBA00023242"/>
    </source>
</evidence>
<evidence type="ECO:0000256" key="1">
    <source>
        <dbReference type="ARBA" id="ARBA00004123"/>
    </source>
</evidence>
<keyword evidence="11" id="KW-1185">Reference proteome</keyword>
<dbReference type="Proteomes" id="UP000887116">
    <property type="component" value="Unassembled WGS sequence"/>
</dbReference>
<keyword evidence="6" id="KW-0539">Nucleus</keyword>
<feature type="compositionally biased region" description="Basic residues" evidence="8">
    <location>
        <begin position="135"/>
        <end position="149"/>
    </location>
</feature>
<evidence type="ECO:0000256" key="2">
    <source>
        <dbReference type="ARBA" id="ARBA00022723"/>
    </source>
</evidence>
<sequence length="184" mass="21504">MNSNISALGIKGELNLSDVSEIKMLPKELKKEESSDIKLEGNCSDFENNINVKSSDIGDVQNRIVIREIEKSYVCDVCDKEFKHKSSLKVHYYSHLERKPHECYVCSLSFTRKYRLVNHYLNHCKKKTTAPQQTPRKRSRKLQNPRKCTTPRKARLHTCDMCFNEFGTKQYELNCTFCMEESLL</sequence>
<dbReference type="GO" id="GO:0008270">
    <property type="term" value="F:zinc ion binding"/>
    <property type="evidence" value="ECO:0007669"/>
    <property type="project" value="UniProtKB-KW"/>
</dbReference>
<dbReference type="InterPro" id="IPR036236">
    <property type="entry name" value="Znf_C2H2_sf"/>
</dbReference>
<keyword evidence="3" id="KW-0677">Repeat</keyword>
<dbReference type="PROSITE" id="PS50157">
    <property type="entry name" value="ZINC_FINGER_C2H2_2"/>
    <property type="match status" value="2"/>
</dbReference>
<reference evidence="10" key="1">
    <citation type="submission" date="2020-07" db="EMBL/GenBank/DDBJ databases">
        <title>Multicomponent nature underlies the extraordinary mechanical properties of spider dragline silk.</title>
        <authorList>
            <person name="Kono N."/>
            <person name="Nakamura H."/>
            <person name="Mori M."/>
            <person name="Yoshida Y."/>
            <person name="Ohtoshi R."/>
            <person name="Malay A.D."/>
            <person name="Moran D.A.P."/>
            <person name="Tomita M."/>
            <person name="Numata K."/>
            <person name="Arakawa K."/>
        </authorList>
    </citation>
    <scope>NUCLEOTIDE SEQUENCE</scope>
</reference>
<proteinExistence type="predicted"/>
<keyword evidence="5" id="KW-0862">Zinc</keyword>
<dbReference type="PANTHER" id="PTHR24394">
    <property type="entry name" value="ZINC FINGER PROTEIN"/>
    <property type="match status" value="1"/>
</dbReference>
<dbReference type="EMBL" id="BMAO01028153">
    <property type="protein sequence ID" value="GFR22355.1"/>
    <property type="molecule type" value="Genomic_DNA"/>
</dbReference>
<dbReference type="Pfam" id="PF00096">
    <property type="entry name" value="zf-C2H2"/>
    <property type="match status" value="1"/>
</dbReference>